<keyword evidence="1" id="KW-0694">RNA-binding</keyword>
<dbReference type="Pfam" id="PF04146">
    <property type="entry name" value="YTH"/>
    <property type="match status" value="1"/>
</dbReference>
<name>A0ABQ9KB74_HEVBR</name>
<reference evidence="4 5" key="1">
    <citation type="journal article" date="2023" name="Plant Biotechnol. J.">
        <title>Chromosome-level wild Hevea brasiliensis genome provides new tools for genomic-assisted breeding and valuable loci to elevate rubber yield.</title>
        <authorList>
            <person name="Cheng H."/>
            <person name="Song X."/>
            <person name="Hu Y."/>
            <person name="Wu T."/>
            <person name="Yang Q."/>
            <person name="An Z."/>
            <person name="Feng S."/>
            <person name="Deng Z."/>
            <person name="Wu W."/>
            <person name="Zeng X."/>
            <person name="Tu M."/>
            <person name="Wang X."/>
            <person name="Huang H."/>
        </authorList>
    </citation>
    <scope>NUCLEOTIDE SEQUENCE [LARGE SCALE GENOMIC DNA]</scope>
    <source>
        <strain evidence="4">MT/VB/25A 57/8</strain>
    </source>
</reference>
<sequence length="611" mass="66229">MAAVSSPSDQVADVMENLSLDSQTKSAEIPEPTKKGIYGNNETFMYHQGYGYAPFGAYPSPSSTVPTRGNDGQLYGTEHYLYPSPFYQASASTGTLYSPNSASASQAEVPTSAAADKAASSVGTAAGNTNNTVNIGNSGSVNRSNRPKPFRPSNRNSSASLNVPYNGGSLPTGFPSHGYQDPRFGYDGFQSPIPWLDASMFPNGPPGHAISTAFSSPVATRPMSGLGLASGGMNMYPNNRMYGQYGYRPGAGFGSFGGNSWTNGRGWVVVDNKYKSKGSYGNENMEGLSELNRGPRAKGFKNQTELDAVPQAVQGQNLSVTEDNKEDSLPQMSEKEQYNREDFPEDYSNAKFFVIKSYSEDDVHKCIKYGVWASTPNGNKKLDAAYHEAKEIPGGCPVFLLFSVNTSGQFVGLAEMAGAVDFNKTVEYWQQEKWIGCFPVKWHIIKDVPNSSLRHIALKNNENKPVTNSRDTQEVILDEGIQILKIFKGHKGKTSILDDFGFYAARERIMQEKRAKQKIQKQVFDGKPGDDLATNKEKLAMMGKDSSQKSTDIVLKEPVGPAAVKLGKLNGEVKLVEENGWYAAVENSSNNANSVASSENKVVPTVISSAC</sequence>
<comment type="function">
    <text evidence="1">Specifically recognizes and binds N6-methyladenosine (m6A)-containing RNAs, and regulates mRNA stability. M6A is a modification present at internal sites of mRNAs and some non-coding RNAs and plays a role in mRNA stability and processing.</text>
</comment>
<dbReference type="CDD" id="cd21134">
    <property type="entry name" value="YTH"/>
    <property type="match status" value="1"/>
</dbReference>
<feature type="compositionally biased region" description="Low complexity" evidence="2">
    <location>
        <begin position="123"/>
        <end position="142"/>
    </location>
</feature>
<protein>
    <recommendedName>
        <fullName evidence="1">YTH domain-containing family protein</fullName>
    </recommendedName>
</protein>
<feature type="compositionally biased region" description="Polar residues" evidence="2">
    <location>
        <begin position="153"/>
        <end position="163"/>
    </location>
</feature>
<evidence type="ECO:0000259" key="3">
    <source>
        <dbReference type="PROSITE" id="PS50882"/>
    </source>
</evidence>
<comment type="similarity">
    <text evidence="1">Belongs to the YTHDF family.</text>
</comment>
<dbReference type="Gene3D" id="3.10.590.10">
    <property type="entry name" value="ph1033 like domains"/>
    <property type="match status" value="1"/>
</dbReference>
<organism evidence="4 5">
    <name type="scientific">Hevea brasiliensis</name>
    <name type="common">Para rubber tree</name>
    <name type="synonym">Siphonia brasiliensis</name>
    <dbReference type="NCBI Taxonomy" id="3981"/>
    <lineage>
        <taxon>Eukaryota</taxon>
        <taxon>Viridiplantae</taxon>
        <taxon>Streptophyta</taxon>
        <taxon>Embryophyta</taxon>
        <taxon>Tracheophyta</taxon>
        <taxon>Spermatophyta</taxon>
        <taxon>Magnoliopsida</taxon>
        <taxon>eudicotyledons</taxon>
        <taxon>Gunneridae</taxon>
        <taxon>Pentapetalae</taxon>
        <taxon>rosids</taxon>
        <taxon>fabids</taxon>
        <taxon>Malpighiales</taxon>
        <taxon>Euphorbiaceae</taxon>
        <taxon>Crotonoideae</taxon>
        <taxon>Micrandreae</taxon>
        <taxon>Hevea</taxon>
    </lineage>
</organism>
<dbReference type="PANTHER" id="PTHR12357">
    <property type="entry name" value="YTH YT521-B HOMOLOGY DOMAIN-CONTAINING"/>
    <property type="match status" value="1"/>
</dbReference>
<keyword evidence="5" id="KW-1185">Reference proteome</keyword>
<dbReference type="InterPro" id="IPR045168">
    <property type="entry name" value="YTH_prot"/>
</dbReference>
<evidence type="ECO:0000313" key="5">
    <source>
        <dbReference type="Proteomes" id="UP001174677"/>
    </source>
</evidence>
<feature type="domain" description="YTH" evidence="3">
    <location>
        <begin position="350"/>
        <end position="487"/>
    </location>
</feature>
<accession>A0ABQ9KB74</accession>
<evidence type="ECO:0000256" key="1">
    <source>
        <dbReference type="RuleBase" id="RU369095"/>
    </source>
</evidence>
<dbReference type="EMBL" id="JARPOI010000023">
    <property type="protein sequence ID" value="KAJ9131912.1"/>
    <property type="molecule type" value="Genomic_DNA"/>
</dbReference>
<dbReference type="InterPro" id="IPR007275">
    <property type="entry name" value="YTH_domain"/>
</dbReference>
<proteinExistence type="inferred from homology"/>
<dbReference type="PANTHER" id="PTHR12357:SF82">
    <property type="entry name" value="YTH DOMAIN-CONTAINING FAMILY PROTEIN"/>
    <property type="match status" value="1"/>
</dbReference>
<comment type="caution">
    <text evidence="4">The sequence shown here is derived from an EMBL/GenBank/DDBJ whole genome shotgun (WGS) entry which is preliminary data.</text>
</comment>
<feature type="compositionally biased region" description="Basic and acidic residues" evidence="2">
    <location>
        <begin position="322"/>
        <end position="340"/>
    </location>
</feature>
<dbReference type="Proteomes" id="UP001174677">
    <property type="component" value="Unassembled WGS sequence"/>
</dbReference>
<gene>
    <name evidence="4" type="ORF">P3X46_034814</name>
</gene>
<dbReference type="PROSITE" id="PS50882">
    <property type="entry name" value="YTH"/>
    <property type="match status" value="1"/>
</dbReference>
<feature type="region of interest" description="Disordered" evidence="2">
    <location>
        <begin position="123"/>
        <end position="167"/>
    </location>
</feature>
<feature type="region of interest" description="Disordered" evidence="2">
    <location>
        <begin position="307"/>
        <end position="340"/>
    </location>
</feature>
<evidence type="ECO:0000313" key="4">
    <source>
        <dbReference type="EMBL" id="KAJ9131912.1"/>
    </source>
</evidence>
<evidence type="ECO:0000256" key="2">
    <source>
        <dbReference type="SAM" id="MobiDB-lite"/>
    </source>
</evidence>